<keyword evidence="2" id="KW-1185">Reference proteome</keyword>
<gene>
    <name evidence="1" type="ORF">J8F10_30105</name>
</gene>
<protein>
    <submittedName>
        <fullName evidence="1">Uncharacterized protein</fullName>
    </submittedName>
</protein>
<reference evidence="1 2" key="1">
    <citation type="submission" date="2021-04" db="EMBL/GenBank/DDBJ databases">
        <authorList>
            <person name="Ivanova A."/>
        </authorList>
    </citation>
    <scope>NUCLEOTIDE SEQUENCE [LARGE SCALE GENOMIC DNA]</scope>
    <source>
        <strain evidence="1 2">G18</strain>
    </source>
</reference>
<proteinExistence type="predicted"/>
<name>A0ABS5C0K6_9BACT</name>
<sequence>MLLDTLRNPVTSIPYAALLALKQQSPGLYLLETADSDFDWPQRWRGWTSEKCQWMR</sequence>
<evidence type="ECO:0000313" key="1">
    <source>
        <dbReference type="EMBL" id="MBP3959519.1"/>
    </source>
</evidence>
<evidence type="ECO:0000313" key="2">
    <source>
        <dbReference type="Proteomes" id="UP000676565"/>
    </source>
</evidence>
<accession>A0ABS5C0K6</accession>
<dbReference type="RefSeq" id="WP_210660194.1">
    <property type="nucleotide sequence ID" value="NZ_JAGKQQ010000001.1"/>
</dbReference>
<dbReference type="EMBL" id="JAGKQQ010000001">
    <property type="protein sequence ID" value="MBP3959519.1"/>
    <property type="molecule type" value="Genomic_DNA"/>
</dbReference>
<dbReference type="Proteomes" id="UP000676565">
    <property type="component" value="Unassembled WGS sequence"/>
</dbReference>
<organism evidence="1 2">
    <name type="scientific">Gemmata palustris</name>
    <dbReference type="NCBI Taxonomy" id="2822762"/>
    <lineage>
        <taxon>Bacteria</taxon>
        <taxon>Pseudomonadati</taxon>
        <taxon>Planctomycetota</taxon>
        <taxon>Planctomycetia</taxon>
        <taxon>Gemmatales</taxon>
        <taxon>Gemmataceae</taxon>
        <taxon>Gemmata</taxon>
    </lineage>
</organism>
<comment type="caution">
    <text evidence="1">The sequence shown here is derived from an EMBL/GenBank/DDBJ whole genome shotgun (WGS) entry which is preliminary data.</text>
</comment>